<dbReference type="EMBL" id="CP087714">
    <property type="protein sequence ID" value="XAT63563.1"/>
    <property type="molecule type" value="Genomic_DNA"/>
</dbReference>
<feature type="transmembrane region" description="Helical" evidence="6">
    <location>
        <begin position="323"/>
        <end position="346"/>
    </location>
</feature>
<evidence type="ECO:0000256" key="4">
    <source>
        <dbReference type="ARBA" id="ARBA00022989"/>
    </source>
</evidence>
<feature type="transmembrane region" description="Helical" evidence="6">
    <location>
        <begin position="150"/>
        <end position="168"/>
    </location>
</feature>
<name>A0ABZ3H1Z3_GEOAI</name>
<dbReference type="CDD" id="cd13128">
    <property type="entry name" value="MATE_Wzx_like"/>
    <property type="match status" value="1"/>
</dbReference>
<evidence type="ECO:0000313" key="7">
    <source>
        <dbReference type="EMBL" id="XAT63563.1"/>
    </source>
</evidence>
<evidence type="ECO:0000256" key="2">
    <source>
        <dbReference type="ARBA" id="ARBA00022475"/>
    </source>
</evidence>
<protein>
    <submittedName>
        <fullName evidence="7">Flippase</fullName>
    </submittedName>
</protein>
<feature type="transmembrane region" description="Helical" evidence="6">
    <location>
        <begin position="174"/>
        <end position="193"/>
    </location>
</feature>
<sequence>MTTVRRVAKNIIALASAELITKFLMFILIVLIARYLGDVGYGKYSFAMAFTSFFLILSDLGLSTLTIREVAREKELAGKYLGNLSLVKLVLSVVSFLLLVVIINLMDYPYDTKLAVYIAGAYVVVSSFTQFFISFFRAFERMEYETLVRVFEKIIAFILVVCLIYLGYGLIEIMLAYLVSGIFSFLIGGLIVLRKFAMPEFKVDVSFLKHAIKEALPFGLTAVFVVIYFKIDTVMLSVMKGDAVVGWYNAAYSIIDGLTALVAGSISFAFFPVMSRYAKSSKEMLKKVYFRAFLLLFSAGLTISVLVTIFADKIILILYGQEYLNSILALRILIWAFFIICISTISSTLLNSVNKQNIVAMGTGLGATLNVILNLVLIPKYSYVGAAYATLITEGIGFGIYLGCIIKFLKNPLQRGYEVKGGV</sequence>
<evidence type="ECO:0000256" key="3">
    <source>
        <dbReference type="ARBA" id="ARBA00022692"/>
    </source>
</evidence>
<feature type="transmembrane region" description="Helical" evidence="6">
    <location>
        <begin position="251"/>
        <end position="271"/>
    </location>
</feature>
<gene>
    <name evidence="7" type="ORF">LPQ35_09935</name>
</gene>
<feature type="transmembrane region" description="Helical" evidence="6">
    <location>
        <begin position="44"/>
        <end position="65"/>
    </location>
</feature>
<feature type="transmembrane region" description="Helical" evidence="6">
    <location>
        <begin position="292"/>
        <end position="311"/>
    </location>
</feature>
<dbReference type="Pfam" id="PF01943">
    <property type="entry name" value="Polysacc_synt"/>
    <property type="match status" value="1"/>
</dbReference>
<dbReference type="InterPro" id="IPR002797">
    <property type="entry name" value="Polysacc_synth"/>
</dbReference>
<dbReference type="RefSeq" id="WP_193807279.1">
    <property type="nucleotide sequence ID" value="NZ_CP087714.1"/>
</dbReference>
<keyword evidence="3 6" id="KW-0812">Transmembrane</keyword>
<accession>A0ABZ3H1Z3</accession>
<evidence type="ECO:0000256" key="1">
    <source>
        <dbReference type="ARBA" id="ARBA00004651"/>
    </source>
</evidence>
<feature type="transmembrane region" description="Helical" evidence="6">
    <location>
        <begin position="86"/>
        <end position="108"/>
    </location>
</feature>
<proteinExistence type="predicted"/>
<feature type="transmembrane region" description="Helical" evidence="6">
    <location>
        <begin position="383"/>
        <end position="406"/>
    </location>
</feature>
<feature type="transmembrane region" description="Helical" evidence="6">
    <location>
        <begin position="214"/>
        <end position="231"/>
    </location>
</feature>
<reference evidence="7 8" key="1">
    <citation type="submission" date="2021-11" db="EMBL/GenBank/DDBJ databases">
        <title>Whole genome of Geoglobus acetivorans.</title>
        <authorList>
            <person name="Liu D."/>
        </authorList>
    </citation>
    <scope>NUCLEOTIDE SEQUENCE [LARGE SCALE GENOMIC DNA]</scope>
    <source>
        <strain evidence="7 8">SBH6</strain>
    </source>
</reference>
<dbReference type="PANTHER" id="PTHR30250:SF11">
    <property type="entry name" value="O-ANTIGEN TRANSPORTER-RELATED"/>
    <property type="match status" value="1"/>
</dbReference>
<comment type="subcellular location">
    <subcellularLocation>
        <location evidence="1">Cell membrane</location>
        <topology evidence="1">Multi-pass membrane protein</topology>
    </subcellularLocation>
</comment>
<dbReference type="PANTHER" id="PTHR30250">
    <property type="entry name" value="PST FAMILY PREDICTED COLANIC ACID TRANSPORTER"/>
    <property type="match status" value="1"/>
</dbReference>
<feature type="transmembrane region" description="Helical" evidence="6">
    <location>
        <begin position="358"/>
        <end position="377"/>
    </location>
</feature>
<organism evidence="7 8">
    <name type="scientific">Geoglobus acetivorans</name>
    <dbReference type="NCBI Taxonomy" id="565033"/>
    <lineage>
        <taxon>Archaea</taxon>
        <taxon>Methanobacteriati</taxon>
        <taxon>Methanobacteriota</taxon>
        <taxon>Archaeoglobi</taxon>
        <taxon>Archaeoglobales</taxon>
        <taxon>Archaeoglobaceae</taxon>
        <taxon>Geoglobus</taxon>
    </lineage>
</organism>
<dbReference type="Proteomes" id="UP001492541">
    <property type="component" value="Chromosome"/>
</dbReference>
<keyword evidence="4 6" id="KW-1133">Transmembrane helix</keyword>
<keyword evidence="2" id="KW-1003">Cell membrane</keyword>
<dbReference type="GeneID" id="90450015"/>
<dbReference type="InterPro" id="IPR050833">
    <property type="entry name" value="Poly_Biosynth_Transport"/>
</dbReference>
<feature type="transmembrane region" description="Helical" evidence="6">
    <location>
        <begin position="114"/>
        <end position="138"/>
    </location>
</feature>
<evidence type="ECO:0000256" key="6">
    <source>
        <dbReference type="SAM" id="Phobius"/>
    </source>
</evidence>
<evidence type="ECO:0000256" key="5">
    <source>
        <dbReference type="ARBA" id="ARBA00023136"/>
    </source>
</evidence>
<keyword evidence="5 6" id="KW-0472">Membrane</keyword>
<keyword evidence="8" id="KW-1185">Reference proteome</keyword>
<feature type="transmembrane region" description="Helical" evidence="6">
    <location>
        <begin position="12"/>
        <end position="32"/>
    </location>
</feature>
<evidence type="ECO:0000313" key="8">
    <source>
        <dbReference type="Proteomes" id="UP001492541"/>
    </source>
</evidence>